<comment type="caution">
    <text evidence="9">The sequence shown here is derived from an EMBL/GenBank/DDBJ whole genome shotgun (WGS) entry which is preliminary data.</text>
</comment>
<evidence type="ECO:0000256" key="7">
    <source>
        <dbReference type="SAM" id="Phobius"/>
    </source>
</evidence>
<keyword evidence="3 6" id="KW-0812">Transmembrane</keyword>
<evidence type="ECO:0000256" key="3">
    <source>
        <dbReference type="ARBA" id="ARBA00022692"/>
    </source>
</evidence>
<feature type="transmembrane region" description="Helical" evidence="7">
    <location>
        <begin position="161"/>
        <end position="181"/>
    </location>
</feature>
<feature type="transmembrane region" description="Helical" evidence="7">
    <location>
        <begin position="367"/>
        <end position="388"/>
    </location>
</feature>
<evidence type="ECO:0000256" key="4">
    <source>
        <dbReference type="ARBA" id="ARBA00022989"/>
    </source>
</evidence>
<dbReference type="AlphaFoldDB" id="A0A7C9KKB7"/>
<dbReference type="NCBIfam" id="TIGR01972">
    <property type="entry name" value="NDH_I_M"/>
    <property type="match status" value="1"/>
</dbReference>
<dbReference type="GO" id="GO:0012505">
    <property type="term" value="C:endomembrane system"/>
    <property type="evidence" value="ECO:0007669"/>
    <property type="project" value="UniProtKB-SubCell"/>
</dbReference>
<feature type="transmembrane region" description="Helical" evidence="7">
    <location>
        <begin position="232"/>
        <end position="254"/>
    </location>
</feature>
<keyword evidence="4 7" id="KW-1133">Transmembrane helix</keyword>
<name>A0A7C9KKB7_9SPHN</name>
<comment type="similarity">
    <text evidence="2">Belongs to the complex I subunit 4 family.</text>
</comment>
<evidence type="ECO:0000313" key="10">
    <source>
        <dbReference type="Proteomes" id="UP000481327"/>
    </source>
</evidence>
<evidence type="ECO:0000313" key="9">
    <source>
        <dbReference type="EMBL" id="MQT18679.1"/>
    </source>
</evidence>
<evidence type="ECO:0000256" key="6">
    <source>
        <dbReference type="RuleBase" id="RU000320"/>
    </source>
</evidence>
<feature type="domain" description="NADH:quinone oxidoreductase/Mrp antiporter transmembrane" evidence="8">
    <location>
        <begin position="127"/>
        <end position="409"/>
    </location>
</feature>
<sequence>MALIAMILLPLLGGCAALFAARLGRNAERWLSVLVLIAGLAALVSAIVDGGGDGRWLAISRTPWAPAMGVQLLFAMDGLSAAMLAISLGLGLIAVFVSWKTQANSGLFHAALLWTVAASNGVFLTFDLLVLAFFWELMVVPSFLLIALWGHGEREAAAMKFLIFNAVAGLGLLAAVFWMAATAPVITFDAFVLAGSGIAPAAQVWLLGGFALAFIVKLAVPPFHAWLPDAHTQAPTAGSILLAGLLLKTGAYGLFRFPPLLFPDGYLVLAPWGLALGSFGALYGAVMACGQTDAKRLVAYTSVAHMSIVLMGICGGVHFALMGAAIEMVAHAFSASALFLLIGAVYDRVGTRDLRELGGLQRTAPRFAAAFALFFAAVLAMPGTANFLGEALVITGMFQVNWVFAAIALAALVVSVVYATRLLKEIVFGEPQARPITVDLSARELALVVVLGTCTIWFGLLPQLLMVPMAPAVEAAIAAIDAAR</sequence>
<feature type="transmembrane region" description="Helical" evidence="7">
    <location>
        <begin position="266"/>
        <end position="285"/>
    </location>
</feature>
<dbReference type="Pfam" id="PF00361">
    <property type="entry name" value="Proton_antipo_M"/>
    <property type="match status" value="1"/>
</dbReference>
<feature type="transmembrane region" description="Helical" evidence="7">
    <location>
        <begin position="201"/>
        <end position="220"/>
    </location>
</feature>
<feature type="transmembrane region" description="Helical" evidence="7">
    <location>
        <begin position="440"/>
        <end position="460"/>
    </location>
</feature>
<feature type="transmembrane region" description="Helical" evidence="7">
    <location>
        <begin position="72"/>
        <end position="99"/>
    </location>
</feature>
<keyword evidence="9" id="KW-0560">Oxidoreductase</keyword>
<organism evidence="9 10">
    <name type="scientific">Sandarakinorhabdus fusca</name>
    <dbReference type="NCBI Taxonomy" id="1439888"/>
    <lineage>
        <taxon>Bacteria</taxon>
        <taxon>Pseudomonadati</taxon>
        <taxon>Pseudomonadota</taxon>
        <taxon>Alphaproteobacteria</taxon>
        <taxon>Sphingomonadales</taxon>
        <taxon>Sphingosinicellaceae</taxon>
        <taxon>Sandarakinorhabdus</taxon>
    </lineage>
</organism>
<gene>
    <name evidence="9" type="ORF">F3168_15615</name>
</gene>
<feature type="transmembrane region" description="Helical" evidence="7">
    <location>
        <begin position="400"/>
        <end position="419"/>
    </location>
</feature>
<dbReference type="GO" id="GO:0042773">
    <property type="term" value="P:ATP synthesis coupled electron transport"/>
    <property type="evidence" value="ECO:0007669"/>
    <property type="project" value="InterPro"/>
</dbReference>
<dbReference type="GO" id="GO:0003954">
    <property type="term" value="F:NADH dehydrogenase activity"/>
    <property type="evidence" value="ECO:0007669"/>
    <property type="project" value="TreeGrafter"/>
</dbReference>
<comment type="subcellular location">
    <subcellularLocation>
        <location evidence="1">Endomembrane system</location>
        <topology evidence="1">Multi-pass membrane protein</topology>
    </subcellularLocation>
    <subcellularLocation>
        <location evidence="6">Membrane</location>
        <topology evidence="6">Multi-pass membrane protein</topology>
    </subcellularLocation>
</comment>
<accession>A0A7C9KKB7</accession>
<feature type="transmembrane region" description="Helical" evidence="7">
    <location>
        <begin position="328"/>
        <end position="346"/>
    </location>
</feature>
<dbReference type="RefSeq" id="WP_152579152.1">
    <property type="nucleotide sequence ID" value="NZ_JAATJI010000001.1"/>
</dbReference>
<dbReference type="InterPro" id="IPR001750">
    <property type="entry name" value="ND/Mrp_TM"/>
</dbReference>
<evidence type="ECO:0000259" key="8">
    <source>
        <dbReference type="Pfam" id="PF00361"/>
    </source>
</evidence>
<feature type="transmembrane region" description="Helical" evidence="7">
    <location>
        <begin position="128"/>
        <end position="149"/>
    </location>
</feature>
<dbReference type="GO" id="GO:0016020">
    <property type="term" value="C:membrane"/>
    <property type="evidence" value="ECO:0007669"/>
    <property type="project" value="UniProtKB-SubCell"/>
</dbReference>
<dbReference type="InterPro" id="IPR010227">
    <property type="entry name" value="NADH_Q_OxRdtase_chainM/4"/>
</dbReference>
<keyword evidence="10" id="KW-1185">Reference proteome</keyword>
<dbReference type="InterPro" id="IPR003918">
    <property type="entry name" value="NADH_UbQ_OxRdtase"/>
</dbReference>
<feature type="transmembrane region" description="Helical" evidence="7">
    <location>
        <begin position="297"/>
        <end position="322"/>
    </location>
</feature>
<dbReference type="PANTHER" id="PTHR43507:SF1">
    <property type="entry name" value="NADH-UBIQUINONE OXIDOREDUCTASE CHAIN 4"/>
    <property type="match status" value="1"/>
</dbReference>
<evidence type="ECO:0000256" key="1">
    <source>
        <dbReference type="ARBA" id="ARBA00004127"/>
    </source>
</evidence>
<proteinExistence type="inferred from homology"/>
<evidence type="ECO:0000256" key="5">
    <source>
        <dbReference type="ARBA" id="ARBA00023136"/>
    </source>
</evidence>
<dbReference type="PRINTS" id="PR01437">
    <property type="entry name" value="NUOXDRDTASE4"/>
</dbReference>
<dbReference type="EC" id="1.6.5.-" evidence="9"/>
<keyword evidence="5 7" id="KW-0472">Membrane</keyword>
<evidence type="ECO:0000256" key="2">
    <source>
        <dbReference type="ARBA" id="ARBA00009025"/>
    </source>
</evidence>
<feature type="transmembrane region" description="Helical" evidence="7">
    <location>
        <begin position="30"/>
        <end position="51"/>
    </location>
</feature>
<dbReference type="GO" id="GO:0008137">
    <property type="term" value="F:NADH dehydrogenase (ubiquinone) activity"/>
    <property type="evidence" value="ECO:0007669"/>
    <property type="project" value="InterPro"/>
</dbReference>
<reference evidence="9 10" key="1">
    <citation type="submission" date="2019-09" db="EMBL/GenBank/DDBJ databases">
        <title>Polymorphobacter sp. isolated from a lake in China.</title>
        <authorList>
            <person name="Liu Z."/>
        </authorList>
    </citation>
    <scope>NUCLEOTIDE SEQUENCE [LARGE SCALE GENOMIC DNA]</scope>
    <source>
        <strain evidence="9 10">D40P</strain>
    </source>
</reference>
<dbReference type="GO" id="GO:0048039">
    <property type="term" value="F:ubiquinone binding"/>
    <property type="evidence" value="ECO:0007669"/>
    <property type="project" value="TreeGrafter"/>
</dbReference>
<dbReference type="GO" id="GO:0015990">
    <property type="term" value="P:electron transport coupled proton transport"/>
    <property type="evidence" value="ECO:0007669"/>
    <property type="project" value="TreeGrafter"/>
</dbReference>
<dbReference type="Proteomes" id="UP000481327">
    <property type="component" value="Unassembled WGS sequence"/>
</dbReference>
<dbReference type="EMBL" id="WIOL01000009">
    <property type="protein sequence ID" value="MQT18679.1"/>
    <property type="molecule type" value="Genomic_DNA"/>
</dbReference>
<protein>
    <submittedName>
        <fullName evidence="9">NADH-quinone oxidoreductase subunit M</fullName>
        <ecNumber evidence="9">1.6.5.-</ecNumber>
    </submittedName>
</protein>
<dbReference type="PANTHER" id="PTHR43507">
    <property type="entry name" value="NADH-UBIQUINONE OXIDOREDUCTASE CHAIN 4"/>
    <property type="match status" value="1"/>
</dbReference>